<reference evidence="3 4" key="1">
    <citation type="submission" date="2016-12" db="EMBL/GenBank/DDBJ databases">
        <title>Genome Mining:The Detection of Biosynthetic Gene Clusters to Aid in the Expression of Curamycin A produced by Streptomyces sp. strain CZA14.</title>
        <authorList>
            <person name="Durrell K.A."/>
            <person name="Kirby B.M."/>
            <person name="Khan W."/>
            <person name="Mthethwa T."/>
            <person name="Le Roes-Hill M."/>
        </authorList>
    </citation>
    <scope>NUCLEOTIDE SEQUENCE [LARGE SCALE GENOMIC DNA]</scope>
    <source>
        <strain evidence="3 4">CZA14</strain>
    </source>
</reference>
<evidence type="ECO:0000256" key="1">
    <source>
        <dbReference type="SAM" id="Coils"/>
    </source>
</evidence>
<evidence type="ECO:0000313" key="4">
    <source>
        <dbReference type="Proteomes" id="UP000194266"/>
    </source>
</evidence>
<sequence length="96" mass="10932">MAHTIDELVELQRAADAAQAELQRVQKAFGKPTEGRWAAEQHTEWETAWRAWSDLSRQVQMAVTEHAEAEGTPRGELEAEVRRRARQPEQDRPGGE</sequence>
<feature type="coiled-coil region" evidence="1">
    <location>
        <begin position="1"/>
        <end position="28"/>
    </location>
</feature>
<dbReference type="Proteomes" id="UP000194266">
    <property type="component" value="Unassembled WGS sequence"/>
</dbReference>
<keyword evidence="4" id="KW-1185">Reference proteome</keyword>
<comment type="caution">
    <text evidence="3">The sequence shown here is derived from an EMBL/GenBank/DDBJ whole genome shotgun (WGS) entry which is preliminary data.</text>
</comment>
<organism evidence="3 4">
    <name type="scientific">Streptomyces pharetrae CZA14</name>
    <dbReference type="NCBI Taxonomy" id="1144883"/>
    <lineage>
        <taxon>Bacteria</taxon>
        <taxon>Bacillati</taxon>
        <taxon>Actinomycetota</taxon>
        <taxon>Actinomycetes</taxon>
        <taxon>Kitasatosporales</taxon>
        <taxon>Streptomycetaceae</taxon>
        <taxon>Streptomyces</taxon>
    </lineage>
</organism>
<accession>A0ABX3Y7C6</accession>
<proteinExistence type="predicted"/>
<feature type="compositionally biased region" description="Basic and acidic residues" evidence="2">
    <location>
        <begin position="65"/>
        <end position="96"/>
    </location>
</feature>
<evidence type="ECO:0000256" key="2">
    <source>
        <dbReference type="SAM" id="MobiDB-lite"/>
    </source>
</evidence>
<feature type="region of interest" description="Disordered" evidence="2">
    <location>
        <begin position="63"/>
        <end position="96"/>
    </location>
</feature>
<name>A0ABX3Y7C6_9ACTN</name>
<evidence type="ECO:0000313" key="3">
    <source>
        <dbReference type="EMBL" id="OSZ55770.1"/>
    </source>
</evidence>
<evidence type="ECO:0008006" key="5">
    <source>
        <dbReference type="Google" id="ProtNLM"/>
    </source>
</evidence>
<gene>
    <name evidence="3" type="ORF">OQI_36620</name>
</gene>
<protein>
    <recommendedName>
        <fullName evidence="5">WXG100 family type VII secretion target</fullName>
    </recommendedName>
</protein>
<dbReference type="EMBL" id="MRYD01000415">
    <property type="protein sequence ID" value="OSZ55770.1"/>
    <property type="molecule type" value="Genomic_DNA"/>
</dbReference>
<dbReference type="RefSeq" id="WP_086173428.1">
    <property type="nucleotide sequence ID" value="NZ_MRYD01000415.1"/>
</dbReference>
<keyword evidence="1" id="KW-0175">Coiled coil</keyword>